<dbReference type="PROSITE" id="PS00607">
    <property type="entry name" value="PDEASE_II"/>
    <property type="match status" value="1"/>
</dbReference>
<keyword evidence="7" id="KW-1185">Reference proteome</keyword>
<dbReference type="CDD" id="cd07735">
    <property type="entry name" value="class_II_PDE_MBL-fold"/>
    <property type="match status" value="1"/>
</dbReference>
<gene>
    <name evidence="6" type="ORF">FHT02_001931</name>
</gene>
<name>A0A840YMC1_9SPHN</name>
<evidence type="ECO:0000256" key="2">
    <source>
        <dbReference type="ARBA" id="ARBA00023149"/>
    </source>
</evidence>
<dbReference type="RefSeq" id="WP_184086820.1">
    <property type="nucleotide sequence ID" value="NZ_JACIJF010000004.1"/>
</dbReference>
<dbReference type="PRINTS" id="PR00388">
    <property type="entry name" value="PDIESTERASE2"/>
</dbReference>
<evidence type="ECO:0000313" key="6">
    <source>
        <dbReference type="EMBL" id="MBB5710700.1"/>
    </source>
</evidence>
<dbReference type="SUPFAM" id="SSF56281">
    <property type="entry name" value="Metallo-hydrolase/oxidoreductase"/>
    <property type="match status" value="1"/>
</dbReference>
<protein>
    <submittedName>
        <fullName evidence="6">3',5'-cyclic-nucleotide phosphodiesterase</fullName>
        <ecNumber evidence="6">3.1.4.17</ecNumber>
    </submittedName>
</protein>
<dbReference type="Proteomes" id="UP000527143">
    <property type="component" value="Unassembled WGS sequence"/>
</dbReference>
<evidence type="ECO:0000256" key="1">
    <source>
        <dbReference type="ARBA" id="ARBA00022801"/>
    </source>
</evidence>
<dbReference type="Gene3D" id="3.60.15.10">
    <property type="entry name" value="Ribonuclease Z/Hydroxyacylglutathione hydrolase-like"/>
    <property type="match status" value="1"/>
</dbReference>
<proteinExistence type="inferred from homology"/>
<dbReference type="EMBL" id="JACIJF010000004">
    <property type="protein sequence ID" value="MBB5710700.1"/>
    <property type="molecule type" value="Genomic_DNA"/>
</dbReference>
<sequence length="324" mass="34770">MRAFALAALLATAAAPAPSGFDMVVLGARGGIEDGNLSSYLIRPQGDPRGVTCDAGTLVQGLRVAEAKGAFKDVRVSAGEELSRVGYVLKHDIKGYLISHPHLDHLSGLIIASPDDAAKPIYALPSVNAEIARSYFRPGPWSNFTDRGAEPRLGKYHVVDLKPGTPTPLAGTTMTVTPFPLAHGGMESTAFLLEHDRDAMLCFGDTGPDAVEHADKLQRVWSAVAGRVRAKQLKAIVIEVSFANDRPDDKLFGHLTPRHLLGELHKLEALAGKGSLKDLPIIIGHIKYALSGTQPQAQILSELGAGNDMGVRFHIAEQGQRWRF</sequence>
<organism evidence="6 7">
    <name type="scientific">Sphingomonas xinjiangensis</name>
    <dbReference type="NCBI Taxonomy" id="643568"/>
    <lineage>
        <taxon>Bacteria</taxon>
        <taxon>Pseudomonadati</taxon>
        <taxon>Pseudomonadota</taxon>
        <taxon>Alphaproteobacteria</taxon>
        <taxon>Sphingomonadales</taxon>
        <taxon>Sphingomonadaceae</taxon>
        <taxon>Sphingomonas</taxon>
    </lineage>
</organism>
<dbReference type="Pfam" id="PF02112">
    <property type="entry name" value="PDEase_II"/>
    <property type="match status" value="1"/>
</dbReference>
<accession>A0A840YMC1</accession>
<dbReference type="GO" id="GO:1902660">
    <property type="term" value="P:negative regulation of glucose mediated signaling pathway"/>
    <property type="evidence" value="ECO:0007669"/>
    <property type="project" value="TreeGrafter"/>
</dbReference>
<dbReference type="InterPro" id="IPR000396">
    <property type="entry name" value="Pdiesterase2"/>
</dbReference>
<keyword evidence="5" id="KW-0732">Signal</keyword>
<feature type="signal peptide" evidence="5">
    <location>
        <begin position="1"/>
        <end position="17"/>
    </location>
</feature>
<reference evidence="6 7" key="1">
    <citation type="submission" date="2020-08" db="EMBL/GenBank/DDBJ databases">
        <title>Genomic Encyclopedia of Type Strains, Phase IV (KMG-IV): sequencing the most valuable type-strain genomes for metagenomic binning, comparative biology and taxonomic classification.</title>
        <authorList>
            <person name="Goeker M."/>
        </authorList>
    </citation>
    <scope>NUCLEOTIDE SEQUENCE [LARGE SCALE GENOMIC DNA]</scope>
    <source>
        <strain evidence="6 7">DSM 26736</strain>
    </source>
</reference>
<dbReference type="GO" id="GO:0006198">
    <property type="term" value="P:cAMP catabolic process"/>
    <property type="evidence" value="ECO:0007669"/>
    <property type="project" value="UniProtKB-UniRule"/>
</dbReference>
<dbReference type="EC" id="3.1.4.17" evidence="6"/>
<comment type="similarity">
    <text evidence="3 4">Belongs to the cyclic nucleotide phosphodiesterase class-II family.</text>
</comment>
<dbReference type="GO" id="GO:0004115">
    <property type="term" value="F:3',5'-cyclic-AMP phosphodiesterase activity"/>
    <property type="evidence" value="ECO:0007669"/>
    <property type="project" value="UniProtKB-UniRule"/>
</dbReference>
<keyword evidence="1 4" id="KW-0378">Hydrolase</keyword>
<dbReference type="PIRSF" id="PIRSF000962">
    <property type="entry name" value="Cyc_nuc_PDEase"/>
    <property type="match status" value="1"/>
</dbReference>
<evidence type="ECO:0000256" key="5">
    <source>
        <dbReference type="SAM" id="SignalP"/>
    </source>
</evidence>
<comment type="caution">
    <text evidence="6">The sequence shown here is derived from an EMBL/GenBank/DDBJ whole genome shotgun (WGS) entry which is preliminary data.</text>
</comment>
<dbReference type="InterPro" id="IPR024225">
    <property type="entry name" value="cAMP-PdiesteraseII_CS"/>
</dbReference>
<evidence type="ECO:0000256" key="3">
    <source>
        <dbReference type="ARBA" id="ARBA00025762"/>
    </source>
</evidence>
<feature type="chain" id="PRO_5032270392" evidence="5">
    <location>
        <begin position="18"/>
        <end position="324"/>
    </location>
</feature>
<dbReference type="PANTHER" id="PTHR28283">
    <property type="entry name" value="3',5'-CYCLIC-NUCLEOTIDE PHOSPHODIESTERASE 1"/>
    <property type="match status" value="1"/>
</dbReference>
<evidence type="ECO:0000256" key="4">
    <source>
        <dbReference type="PIRNR" id="PIRNR000962"/>
    </source>
</evidence>
<dbReference type="InterPro" id="IPR036866">
    <property type="entry name" value="RibonucZ/Hydroxyglut_hydro"/>
</dbReference>
<dbReference type="AlphaFoldDB" id="A0A840YMC1"/>
<dbReference type="PANTHER" id="PTHR28283:SF1">
    <property type="entry name" value="3',5'-CYCLIC-NUCLEOTIDE PHOSPHODIESTERASE 1"/>
    <property type="match status" value="1"/>
</dbReference>
<keyword evidence="2 4" id="KW-0114">cAMP</keyword>
<dbReference type="GO" id="GO:0047555">
    <property type="term" value="F:3',5'-cyclic-GMP phosphodiesterase activity"/>
    <property type="evidence" value="ECO:0007669"/>
    <property type="project" value="TreeGrafter"/>
</dbReference>
<evidence type="ECO:0000313" key="7">
    <source>
        <dbReference type="Proteomes" id="UP000527143"/>
    </source>
</evidence>